<keyword evidence="3" id="KW-1185">Reference proteome</keyword>
<organism evidence="2 3">
    <name type="scientific">Schizophyllum amplum</name>
    <dbReference type="NCBI Taxonomy" id="97359"/>
    <lineage>
        <taxon>Eukaryota</taxon>
        <taxon>Fungi</taxon>
        <taxon>Dikarya</taxon>
        <taxon>Basidiomycota</taxon>
        <taxon>Agaricomycotina</taxon>
        <taxon>Agaricomycetes</taxon>
        <taxon>Agaricomycetidae</taxon>
        <taxon>Agaricales</taxon>
        <taxon>Schizophyllaceae</taxon>
        <taxon>Schizophyllum</taxon>
    </lineage>
</organism>
<dbReference type="Proteomes" id="UP000320762">
    <property type="component" value="Unassembled WGS sequence"/>
</dbReference>
<comment type="caution">
    <text evidence="2">The sequence shown here is derived from an EMBL/GenBank/DDBJ whole genome shotgun (WGS) entry which is preliminary data.</text>
</comment>
<name>A0A550CWB5_9AGAR</name>
<evidence type="ECO:0000313" key="2">
    <source>
        <dbReference type="EMBL" id="TRM69086.1"/>
    </source>
</evidence>
<feature type="region of interest" description="Disordered" evidence="1">
    <location>
        <begin position="645"/>
        <end position="667"/>
    </location>
</feature>
<feature type="compositionally biased region" description="Low complexity" evidence="1">
    <location>
        <begin position="275"/>
        <end position="286"/>
    </location>
</feature>
<feature type="region of interest" description="Disordered" evidence="1">
    <location>
        <begin position="589"/>
        <end position="628"/>
    </location>
</feature>
<proteinExistence type="predicted"/>
<feature type="region of interest" description="Disordered" evidence="1">
    <location>
        <begin position="275"/>
        <end position="308"/>
    </location>
</feature>
<protein>
    <submittedName>
        <fullName evidence="2">Uncharacterized protein</fullName>
    </submittedName>
</protein>
<feature type="compositionally biased region" description="Pro residues" evidence="1">
    <location>
        <begin position="595"/>
        <end position="620"/>
    </location>
</feature>
<gene>
    <name evidence="2" type="ORF">BD626DRAFT_562886</name>
</gene>
<accession>A0A550CWB5</accession>
<dbReference type="AlphaFoldDB" id="A0A550CWB5"/>
<reference evidence="2 3" key="1">
    <citation type="journal article" date="2019" name="New Phytol.">
        <title>Comparative genomics reveals unique wood-decay strategies and fruiting body development in the Schizophyllaceae.</title>
        <authorList>
            <person name="Almasi E."/>
            <person name="Sahu N."/>
            <person name="Krizsan K."/>
            <person name="Balint B."/>
            <person name="Kovacs G.M."/>
            <person name="Kiss B."/>
            <person name="Cseklye J."/>
            <person name="Drula E."/>
            <person name="Henrissat B."/>
            <person name="Nagy I."/>
            <person name="Chovatia M."/>
            <person name="Adam C."/>
            <person name="LaButti K."/>
            <person name="Lipzen A."/>
            <person name="Riley R."/>
            <person name="Grigoriev I.V."/>
            <person name="Nagy L.G."/>
        </authorList>
    </citation>
    <scope>NUCLEOTIDE SEQUENCE [LARGE SCALE GENOMIC DNA]</scope>
    <source>
        <strain evidence="2 3">NL-1724</strain>
    </source>
</reference>
<evidence type="ECO:0000313" key="3">
    <source>
        <dbReference type="Proteomes" id="UP000320762"/>
    </source>
</evidence>
<dbReference type="EMBL" id="VDMD01000001">
    <property type="protein sequence ID" value="TRM69086.1"/>
    <property type="molecule type" value="Genomic_DNA"/>
</dbReference>
<feature type="compositionally biased region" description="Basic and acidic residues" evidence="1">
    <location>
        <begin position="287"/>
        <end position="299"/>
    </location>
</feature>
<feature type="compositionally biased region" description="Basic and acidic residues" evidence="1">
    <location>
        <begin position="656"/>
        <end position="667"/>
    </location>
</feature>
<evidence type="ECO:0000256" key="1">
    <source>
        <dbReference type="SAM" id="MobiDB-lite"/>
    </source>
</evidence>
<sequence>MASGPDVTAPVLPSVAHAFPSVALATRAPNGAETKITMQLEDSGTPGAAPTTRLSLDITRASVTRISIAPHDQSLVLCGGDGSETKLSVAGVTTYDINFVDTDGCEADESKETCEAKDASCTAEESPSAAEEDLCDAKPDTHTEDTATHGLALDACDLLESLRSILATPKTRAPRAGPLGGANADALGAKGSYLSAKGAPSGGKTYEDYAKTNDDCTKTNGEWTETNDDDDCAIYFNEDAPLCNSQTFLSVPHPEAPRGRPEDVRSVLRSLLSMSRTASMSSARRPSSPERRPSPESRRASYLAVPSKTLYDDAPNKAAFESPPAPPIMLQAPTPLVGERLSLDDEGMQPPPMSHYQPPTSTASLSPYSHFAAPTGLGYAPSGLPPSQSVPSHMYAAPSTHGYAAPAGHGYAPSYSQGYTSSANHGYTAPSGHGYAAPSSAHVVPYMNWTPYSSTLGQPLTPLGMTPAFPVSPSFSLPPTSMSGYPQPPSSMSGFPQPPSAFPISPSFSLPPPSMPMAASPNAASWYPPAHSTIGSVAQSTRAPPAHYCHAPWLAPQSLASTPAHLASSPHLATPSHFTTSAQYAPASHHMPSPYFSPPSPPTSPIIPMPPQTPFAPPMSPDWADGHSEGGATYGSFSLYDGMATERNGSGMGTGHSERGGHGGADKKVAFARSSESDRWPFLVHGA</sequence>